<dbReference type="PANTHER" id="PTHR40066">
    <property type="entry name" value="UPF0473 PROTEIN CBO2561/CLC_2432"/>
    <property type="match status" value="1"/>
</dbReference>
<gene>
    <name evidence="2" type="ordered locus">Shel_11060</name>
</gene>
<dbReference type="Pfam" id="PF06949">
    <property type="entry name" value="DUF1292"/>
    <property type="match status" value="1"/>
</dbReference>
<dbReference type="STRING" id="471855.Shel_11060"/>
<accession>C7N5F6</accession>
<evidence type="ECO:0000256" key="1">
    <source>
        <dbReference type="ARBA" id="ARBA00008439"/>
    </source>
</evidence>
<dbReference type="Proteomes" id="UP000002026">
    <property type="component" value="Chromosome"/>
</dbReference>
<dbReference type="EMBL" id="CP001684">
    <property type="protein sequence ID" value="ACV22141.1"/>
    <property type="molecule type" value="Genomic_DNA"/>
</dbReference>
<dbReference type="InterPro" id="IPR009711">
    <property type="entry name" value="UPF0473"/>
</dbReference>
<proteinExistence type="inferred from homology"/>
<evidence type="ECO:0000313" key="2">
    <source>
        <dbReference type="EMBL" id="ACV22141.1"/>
    </source>
</evidence>
<reference evidence="2 3" key="1">
    <citation type="journal article" date="2009" name="Stand. Genomic Sci.">
        <title>Complete genome sequence of Slackia heliotrinireducens type strain (RHS 1).</title>
        <authorList>
            <person name="Pukall R."/>
            <person name="Lapidus A."/>
            <person name="Nolan M."/>
            <person name="Copeland A."/>
            <person name="Glavina Del Rio T."/>
            <person name="Lucas S."/>
            <person name="Chen F."/>
            <person name="Tice H."/>
            <person name="Cheng J.F."/>
            <person name="Chertkov O."/>
            <person name="Bruce D."/>
            <person name="Goodwin L."/>
            <person name="Kuske C."/>
            <person name="Brettin T."/>
            <person name="Detter J.C."/>
            <person name="Han C."/>
            <person name="Pitluck S."/>
            <person name="Pati A."/>
            <person name="Mavrommatis K."/>
            <person name="Ivanova N."/>
            <person name="Ovchinnikova G."/>
            <person name="Chen A."/>
            <person name="Palaniappan K."/>
            <person name="Schneider S."/>
            <person name="Rohde M."/>
            <person name="Chain P."/>
            <person name="D'haeseleer P."/>
            <person name="Goker M."/>
            <person name="Bristow J."/>
            <person name="Eisen J.A."/>
            <person name="Markowitz V."/>
            <person name="Kyrpides N.C."/>
            <person name="Klenk H.P."/>
            <person name="Hugenholtz P."/>
        </authorList>
    </citation>
    <scope>NUCLEOTIDE SEQUENCE [LARGE SCALE GENOMIC DNA]</scope>
    <source>
        <strain evidence="3">ATCC 29202 / DSM 20476 / NCTC 11029 / RHS 1</strain>
    </source>
</reference>
<sequence>MECGNTFTVTKDDGQTVECSVLFTFESADSGKTYVVFTDESRDEMGNTMVYANILGKHNSLEPIETDEEWNVVEGILNQLEREARNGSFDGLDEDEVARLLEDRINVAPEPELDPEPYTLEDLNRDVDALNAFMRQLEAEMGEGGV</sequence>
<organism evidence="2 3">
    <name type="scientific">Slackia heliotrinireducens (strain ATCC 29202 / DSM 20476 / NCTC 11029 / RHS 1)</name>
    <name type="common">Peptococcus heliotrinreducens</name>
    <dbReference type="NCBI Taxonomy" id="471855"/>
    <lineage>
        <taxon>Bacteria</taxon>
        <taxon>Bacillati</taxon>
        <taxon>Actinomycetota</taxon>
        <taxon>Coriobacteriia</taxon>
        <taxon>Eggerthellales</taxon>
        <taxon>Eggerthellaceae</taxon>
        <taxon>Slackia</taxon>
    </lineage>
</organism>
<name>C7N5F6_SLAHD</name>
<dbReference type="RefSeq" id="WP_012798244.1">
    <property type="nucleotide sequence ID" value="NC_013165.1"/>
</dbReference>
<comment type="similarity">
    <text evidence="1">Belongs to the UPF0473 family.</text>
</comment>
<keyword evidence="3" id="KW-1185">Reference proteome</keyword>
<dbReference type="PANTHER" id="PTHR40066:SF1">
    <property type="entry name" value="UPF0473 PROTEIN CBO2561_CLC_2432"/>
    <property type="match status" value="1"/>
</dbReference>
<protein>
    <submittedName>
        <fullName evidence="2">Uncharacterized protein</fullName>
    </submittedName>
</protein>
<dbReference type="AlphaFoldDB" id="C7N5F6"/>
<dbReference type="KEGG" id="shi:Shel_11060"/>
<evidence type="ECO:0000313" key="3">
    <source>
        <dbReference type="Proteomes" id="UP000002026"/>
    </source>
</evidence>
<dbReference type="HOGENOM" id="CLU_1776205_0_0_11"/>